<reference evidence="3" key="1">
    <citation type="submission" date="2025-08" db="UniProtKB">
        <authorList>
            <consortium name="RefSeq"/>
        </authorList>
    </citation>
    <scope>IDENTIFICATION</scope>
</reference>
<feature type="region of interest" description="Disordered" evidence="1">
    <location>
        <begin position="151"/>
        <end position="170"/>
    </location>
</feature>
<accession>A0ABM1JRD9</accession>
<organism evidence="2 3">
    <name type="scientific">Gekko japonicus</name>
    <name type="common">Schlegel's Japanese gecko</name>
    <dbReference type="NCBI Taxonomy" id="146911"/>
    <lineage>
        <taxon>Eukaryota</taxon>
        <taxon>Metazoa</taxon>
        <taxon>Chordata</taxon>
        <taxon>Craniata</taxon>
        <taxon>Vertebrata</taxon>
        <taxon>Euteleostomi</taxon>
        <taxon>Lepidosauria</taxon>
        <taxon>Squamata</taxon>
        <taxon>Bifurcata</taxon>
        <taxon>Gekkota</taxon>
        <taxon>Gekkonidae</taxon>
        <taxon>Gekkoninae</taxon>
        <taxon>Gekko</taxon>
    </lineage>
</organism>
<feature type="region of interest" description="Disordered" evidence="1">
    <location>
        <begin position="87"/>
        <end position="125"/>
    </location>
</feature>
<sequence length="221" mass="24822">MHRHRRLPKKNVPLMESEKTKVGDPFPATTTSLNEPLDPAPASRHHEVTDFLTMSNVSQEEEAEEKKEAFSSQDTALLFVVEEQVWSRLSDPSERETPVGPESTQRDPRALTELSEGESNFSVQERSLQGPCLDFYQGGCTVAYSSRGLQSSLSGPTPLEQDPTPPSKADVEQLQDHAIPVGFPQARNFCDTFLQTQYEERLRTDSFPKQEESVCRCPLIK</sequence>
<dbReference type="GeneID" id="107108140"/>
<protein>
    <submittedName>
        <fullName evidence="3">Uncharacterized protein LOC107108140</fullName>
    </submittedName>
</protein>
<keyword evidence="2" id="KW-1185">Reference proteome</keyword>
<evidence type="ECO:0000313" key="3">
    <source>
        <dbReference type="RefSeq" id="XP_015264026.1"/>
    </source>
</evidence>
<dbReference type="Proteomes" id="UP000694871">
    <property type="component" value="Unplaced"/>
</dbReference>
<evidence type="ECO:0000313" key="2">
    <source>
        <dbReference type="Proteomes" id="UP000694871"/>
    </source>
</evidence>
<proteinExistence type="predicted"/>
<name>A0ABM1JRD9_GEKJA</name>
<dbReference type="RefSeq" id="XP_015264026.1">
    <property type="nucleotide sequence ID" value="XM_015408540.1"/>
</dbReference>
<gene>
    <name evidence="3" type="primary">LOC107108140</name>
</gene>
<feature type="region of interest" description="Disordered" evidence="1">
    <location>
        <begin position="1"/>
        <end position="74"/>
    </location>
</feature>
<evidence type="ECO:0000256" key="1">
    <source>
        <dbReference type="SAM" id="MobiDB-lite"/>
    </source>
</evidence>